<protein>
    <recommendedName>
        <fullName evidence="4">Lipoprotein</fullName>
    </recommendedName>
</protein>
<feature type="signal peptide" evidence="1">
    <location>
        <begin position="1"/>
        <end position="21"/>
    </location>
</feature>
<sequence>MKLRTCIVTTFLAGVSLSGCATDKYYSPVVQHSPPQRWSDPVTVCVREPTIVSDLRISLRGVYIPERQDVPCSPQAQDIGFREGDDGFVGEGKVDPSGFGQYAMSLYTLEIDNPASRLRGDGLASERVMPVLNKAAGVTPSGDGARFWRHHEEIYSRDEHINGRVWKHYAFTRYDSRSEDPTKPGSFRTWGSVDVAEPVNNAPAVFDITEVYILKIDEGHAILATGRYKRMVIEDPGWYASRKALLERMVRSLDLTDVTDIEVERARAAAKLRRAADKSRK</sequence>
<evidence type="ECO:0000313" key="2">
    <source>
        <dbReference type="EMBL" id="QDE41213.1"/>
    </source>
</evidence>
<proteinExistence type="predicted"/>
<name>A0A4Y5ZAR6_9GAMM</name>
<dbReference type="AlphaFoldDB" id="A0A4Y5ZAR6"/>
<feature type="chain" id="PRO_5021186648" description="Lipoprotein" evidence="1">
    <location>
        <begin position="22"/>
        <end position="281"/>
    </location>
</feature>
<keyword evidence="3" id="KW-1185">Reference proteome</keyword>
<evidence type="ECO:0000256" key="1">
    <source>
        <dbReference type="SAM" id="SignalP"/>
    </source>
</evidence>
<reference evidence="2 3" key="1">
    <citation type="submission" date="2019-06" db="EMBL/GenBank/DDBJ databases">
        <title>A complete genome sequence for Luteibacter pinisoli MAH-14.</title>
        <authorList>
            <person name="Baltrus D.A."/>
        </authorList>
    </citation>
    <scope>NUCLEOTIDE SEQUENCE [LARGE SCALE GENOMIC DNA]</scope>
    <source>
        <strain evidence="2 3">MAH-14</strain>
    </source>
</reference>
<dbReference type="KEGG" id="lpy:FIV34_19410"/>
<dbReference type="Proteomes" id="UP000316093">
    <property type="component" value="Chromosome"/>
</dbReference>
<evidence type="ECO:0008006" key="4">
    <source>
        <dbReference type="Google" id="ProtNLM"/>
    </source>
</evidence>
<dbReference type="RefSeq" id="WP_139985135.1">
    <property type="nucleotide sequence ID" value="NZ_CP041046.1"/>
</dbReference>
<dbReference type="EMBL" id="CP041046">
    <property type="protein sequence ID" value="QDE41213.1"/>
    <property type="molecule type" value="Genomic_DNA"/>
</dbReference>
<organism evidence="2 3">
    <name type="scientific">Luteibacter pinisoli</name>
    <dbReference type="NCBI Taxonomy" id="2589080"/>
    <lineage>
        <taxon>Bacteria</taxon>
        <taxon>Pseudomonadati</taxon>
        <taxon>Pseudomonadota</taxon>
        <taxon>Gammaproteobacteria</taxon>
        <taxon>Lysobacterales</taxon>
        <taxon>Rhodanobacteraceae</taxon>
        <taxon>Luteibacter</taxon>
    </lineage>
</organism>
<gene>
    <name evidence="2" type="ORF">FIV34_19410</name>
</gene>
<keyword evidence="1" id="KW-0732">Signal</keyword>
<accession>A0A4Y5ZAR6</accession>
<evidence type="ECO:0000313" key="3">
    <source>
        <dbReference type="Proteomes" id="UP000316093"/>
    </source>
</evidence>
<dbReference type="PROSITE" id="PS51257">
    <property type="entry name" value="PROKAR_LIPOPROTEIN"/>
    <property type="match status" value="1"/>
</dbReference>